<dbReference type="InterPro" id="IPR014756">
    <property type="entry name" value="Ig_E-set"/>
</dbReference>
<dbReference type="CDD" id="cd02859">
    <property type="entry name" value="E_set_AMPKbeta_like_N"/>
    <property type="match status" value="1"/>
</dbReference>
<reference evidence="2 3" key="1">
    <citation type="submission" date="2016-08" db="EMBL/GenBank/DDBJ databases">
        <title>Genomes of anaerobic fungi encode conserved fungal cellulosomes for biomass hydrolysis.</title>
        <authorList>
            <consortium name="DOE Joint Genome Institute"/>
            <person name="Haitjema C.H."/>
            <person name="Gilmore S.P."/>
            <person name="Henske J.K."/>
            <person name="Solomon K.V."/>
            <person name="De Groot R."/>
            <person name="Kuo A."/>
            <person name="Mondo S.J."/>
            <person name="Salamov A.A."/>
            <person name="Labutti K."/>
            <person name="Zhao Z."/>
            <person name="Chiniquy J."/>
            <person name="Barry K."/>
            <person name="Brewer H.M."/>
            <person name="Purvine S.O."/>
            <person name="Wright A.T."/>
            <person name="Boxma B."/>
            <person name="Van Alen T."/>
            <person name="Hackstein J.H."/>
            <person name="Baker S.E."/>
            <person name="Grigoriev I.V."/>
            <person name="O'Malley M.A."/>
        </authorList>
    </citation>
    <scope>NUCLEOTIDE SEQUENCE [LARGE SCALE GENOMIC DNA]</scope>
    <source>
        <strain evidence="3">finn</strain>
    </source>
</reference>
<dbReference type="SUPFAM" id="SSF81296">
    <property type="entry name" value="E set domains"/>
    <property type="match status" value="1"/>
</dbReference>
<sequence>MSIEHEAIKKSSKFISYTIDYPIRSGKIPEPIENIRVIGEFGSWSGWLDMKKSSDDEKYTADVNVRPGTTIKYKFLINGKYWTSVDAADSEENITDQDGHVMIVKKVLDTDDSSINGDASEIVESTKTEEPAKTTTTTTTTDNSKESVKTPKKEKKSFFKKLFGCCL</sequence>
<dbReference type="Gene3D" id="2.60.40.10">
    <property type="entry name" value="Immunoglobulins"/>
    <property type="match status" value="1"/>
</dbReference>
<evidence type="ECO:0000313" key="2">
    <source>
        <dbReference type="EMBL" id="ORX42022.1"/>
    </source>
</evidence>
<proteinExistence type="predicted"/>
<dbReference type="AlphaFoldDB" id="A0A1Y1UVF2"/>
<gene>
    <name evidence="2" type="ORF">BCR36DRAFT_416329</name>
</gene>
<name>A0A1Y1UVF2_9FUNG</name>
<accession>A0A1Y1UVF2</accession>
<dbReference type="InterPro" id="IPR013783">
    <property type="entry name" value="Ig-like_fold"/>
</dbReference>
<reference evidence="2 3" key="2">
    <citation type="submission" date="2016-08" db="EMBL/GenBank/DDBJ databases">
        <title>Pervasive Adenine N6-methylation of Active Genes in Fungi.</title>
        <authorList>
            <consortium name="DOE Joint Genome Institute"/>
            <person name="Mondo S.J."/>
            <person name="Dannebaum R.O."/>
            <person name="Kuo R.C."/>
            <person name="Labutti K."/>
            <person name="Haridas S."/>
            <person name="Kuo A."/>
            <person name="Salamov A."/>
            <person name="Ahrendt S.R."/>
            <person name="Lipzen A."/>
            <person name="Sullivan W."/>
            <person name="Andreopoulos W.B."/>
            <person name="Clum A."/>
            <person name="Lindquist E."/>
            <person name="Daum C."/>
            <person name="Ramamoorthy G.K."/>
            <person name="Gryganskyi A."/>
            <person name="Culley D."/>
            <person name="Magnuson J.K."/>
            <person name="James T.Y."/>
            <person name="O'Malley M.A."/>
            <person name="Stajich J.E."/>
            <person name="Spatafora J.W."/>
            <person name="Visel A."/>
            <person name="Grigoriev I.V."/>
        </authorList>
    </citation>
    <scope>NUCLEOTIDE SEQUENCE [LARGE SCALE GENOMIC DNA]</scope>
    <source>
        <strain evidence="3">finn</strain>
    </source>
</reference>
<dbReference type="Proteomes" id="UP000193719">
    <property type="component" value="Unassembled WGS sequence"/>
</dbReference>
<organism evidence="2 3">
    <name type="scientific">Piromyces finnis</name>
    <dbReference type="NCBI Taxonomy" id="1754191"/>
    <lineage>
        <taxon>Eukaryota</taxon>
        <taxon>Fungi</taxon>
        <taxon>Fungi incertae sedis</taxon>
        <taxon>Chytridiomycota</taxon>
        <taxon>Chytridiomycota incertae sedis</taxon>
        <taxon>Neocallimastigomycetes</taxon>
        <taxon>Neocallimastigales</taxon>
        <taxon>Neocallimastigaceae</taxon>
        <taxon>Piromyces</taxon>
    </lineage>
</organism>
<keyword evidence="3" id="KW-1185">Reference proteome</keyword>
<comment type="caution">
    <text evidence="2">The sequence shown here is derived from an EMBL/GenBank/DDBJ whole genome shotgun (WGS) entry which is preliminary data.</text>
</comment>
<protein>
    <recommendedName>
        <fullName evidence="4">AMP-activated protein kinase glycogen-binding domain-containing protein</fullName>
    </recommendedName>
</protein>
<evidence type="ECO:0000313" key="3">
    <source>
        <dbReference type="Proteomes" id="UP000193719"/>
    </source>
</evidence>
<evidence type="ECO:0000256" key="1">
    <source>
        <dbReference type="SAM" id="MobiDB-lite"/>
    </source>
</evidence>
<dbReference type="OrthoDB" id="5873279at2759"/>
<evidence type="ECO:0008006" key="4">
    <source>
        <dbReference type="Google" id="ProtNLM"/>
    </source>
</evidence>
<feature type="region of interest" description="Disordered" evidence="1">
    <location>
        <begin position="120"/>
        <end position="149"/>
    </location>
</feature>
<dbReference type="EMBL" id="MCFH01000072">
    <property type="protein sequence ID" value="ORX42022.1"/>
    <property type="molecule type" value="Genomic_DNA"/>
</dbReference>